<accession>A0A1M6H1T1</accession>
<feature type="domain" description="Mur ligase central" evidence="14">
    <location>
        <begin position="96"/>
        <end position="274"/>
    </location>
</feature>
<evidence type="ECO:0000256" key="2">
    <source>
        <dbReference type="ARBA" id="ARBA00022598"/>
    </source>
</evidence>
<comment type="catalytic activity">
    <reaction evidence="10 11">
        <text>D-alanyl-D-alanine + UDP-N-acetyl-alpha-D-muramoyl-L-alanyl-gamma-D-glutamyl-meso-2,6-diaminopimelate + ATP = UDP-N-acetyl-alpha-D-muramoyl-L-alanyl-gamma-D-glutamyl-meso-2,6-diaminopimeloyl-D-alanyl-D-alanine + ADP + phosphate + H(+)</text>
        <dbReference type="Rhea" id="RHEA:28374"/>
        <dbReference type="ChEBI" id="CHEBI:15378"/>
        <dbReference type="ChEBI" id="CHEBI:30616"/>
        <dbReference type="ChEBI" id="CHEBI:43474"/>
        <dbReference type="ChEBI" id="CHEBI:57822"/>
        <dbReference type="ChEBI" id="CHEBI:61386"/>
        <dbReference type="ChEBI" id="CHEBI:83905"/>
        <dbReference type="ChEBI" id="CHEBI:456216"/>
        <dbReference type="EC" id="6.3.2.10"/>
    </reaction>
</comment>
<dbReference type="InterPro" id="IPR000713">
    <property type="entry name" value="Mur_ligase_N"/>
</dbReference>
<proteinExistence type="inferred from homology"/>
<gene>
    <name evidence="10" type="primary">murF</name>
    <name evidence="15" type="ORF">SAMN04488508_10623</name>
</gene>
<name>A0A1M6H1T1_9FLAO</name>
<keyword evidence="1 10" id="KW-0963">Cytoplasm</keyword>
<dbReference type="Gene3D" id="3.40.1190.10">
    <property type="entry name" value="Mur-like, catalytic domain"/>
    <property type="match status" value="1"/>
</dbReference>
<dbReference type="RefSeq" id="WP_073316702.1">
    <property type="nucleotide sequence ID" value="NZ_FQYP01000006.1"/>
</dbReference>
<reference evidence="16" key="1">
    <citation type="submission" date="2016-11" db="EMBL/GenBank/DDBJ databases">
        <authorList>
            <person name="Varghese N."/>
            <person name="Submissions S."/>
        </authorList>
    </citation>
    <scope>NUCLEOTIDE SEQUENCE [LARGE SCALE GENOMIC DNA]</scope>
    <source>
        <strain evidence="16">DSM 22623</strain>
    </source>
</reference>
<feature type="binding site" evidence="10">
    <location>
        <begin position="97"/>
        <end position="103"/>
    </location>
    <ligand>
        <name>ATP</name>
        <dbReference type="ChEBI" id="CHEBI:30616"/>
    </ligand>
</feature>
<evidence type="ECO:0000256" key="1">
    <source>
        <dbReference type="ARBA" id="ARBA00022490"/>
    </source>
</evidence>
<dbReference type="SUPFAM" id="SSF53244">
    <property type="entry name" value="MurD-like peptide ligases, peptide-binding domain"/>
    <property type="match status" value="1"/>
</dbReference>
<dbReference type="GO" id="GO:0047480">
    <property type="term" value="F:UDP-N-acetylmuramoyl-tripeptide-D-alanyl-D-alanine ligase activity"/>
    <property type="evidence" value="ECO:0007669"/>
    <property type="project" value="UniProtKB-UniRule"/>
</dbReference>
<evidence type="ECO:0000259" key="12">
    <source>
        <dbReference type="Pfam" id="PF01225"/>
    </source>
</evidence>
<dbReference type="OrthoDB" id="9801978at2"/>
<dbReference type="SUPFAM" id="SSF63418">
    <property type="entry name" value="MurE/MurF N-terminal domain"/>
    <property type="match status" value="1"/>
</dbReference>
<dbReference type="Pfam" id="PF02875">
    <property type="entry name" value="Mur_ligase_C"/>
    <property type="match status" value="1"/>
</dbReference>
<evidence type="ECO:0000256" key="9">
    <source>
        <dbReference type="ARBA" id="ARBA00023316"/>
    </source>
</evidence>
<evidence type="ECO:0000256" key="7">
    <source>
        <dbReference type="ARBA" id="ARBA00022984"/>
    </source>
</evidence>
<dbReference type="PANTHER" id="PTHR43024:SF1">
    <property type="entry name" value="UDP-N-ACETYLMURAMOYL-TRIPEPTIDE--D-ALANYL-D-ALANINE LIGASE"/>
    <property type="match status" value="1"/>
</dbReference>
<keyword evidence="2 10" id="KW-0436">Ligase</keyword>
<evidence type="ECO:0000256" key="3">
    <source>
        <dbReference type="ARBA" id="ARBA00022618"/>
    </source>
</evidence>
<comment type="similarity">
    <text evidence="10">Belongs to the MurCDEF family. MurF subfamily.</text>
</comment>
<evidence type="ECO:0000259" key="13">
    <source>
        <dbReference type="Pfam" id="PF02875"/>
    </source>
</evidence>
<sequence>MKISTLHELFLESDGISTDTRKIKNNTIFFALKGGNFDGNSYADEALSKGASHAVIDDPNYKTSEKHILVKDVLETLQHLATYHREYLDTPIIALTGSNGKTTTKELIASVLSSSFNTKATKGNLNNHIGVPLTLLSMNKQTEIGVVEMGANHQGEIAALSDIAKPNYGYITNIGKAHLEGFGGIEGVLKGKTELYKHLKKHNKQIFLNIDDPKLVNAAAGIKTYRFSKNEDSDVQIKFEKAAPNVVVSYDQQEIQSNLVGSYNFTNIAAAIAIGNYFKINPAKIKTAIESYTPTNNRSQVIERDNYTIILDAYNANPTSMEAAIYNFEQFEGGTKVVFLGDMFELGVEAEIEHQRIADLITNTATDKIYLIGSNFFKTKGTDTRVQRLENFEDLAHQLDIPNSNTQILIKGSRGMKLERILDLL</sequence>
<dbReference type="EMBL" id="FQYP01000006">
    <property type="protein sequence ID" value="SHJ16168.1"/>
    <property type="molecule type" value="Genomic_DNA"/>
</dbReference>
<dbReference type="HAMAP" id="MF_02019">
    <property type="entry name" value="MurF"/>
    <property type="match status" value="1"/>
</dbReference>
<dbReference type="NCBIfam" id="TIGR01143">
    <property type="entry name" value="murF"/>
    <property type="match status" value="1"/>
</dbReference>
<dbReference type="GO" id="GO:0005737">
    <property type="term" value="C:cytoplasm"/>
    <property type="evidence" value="ECO:0007669"/>
    <property type="project" value="UniProtKB-SubCell"/>
</dbReference>
<dbReference type="SUPFAM" id="SSF53623">
    <property type="entry name" value="MurD-like peptide ligases, catalytic domain"/>
    <property type="match status" value="1"/>
</dbReference>
<feature type="domain" description="Mur ligase N-terminal catalytic" evidence="12">
    <location>
        <begin position="15"/>
        <end position="82"/>
    </location>
</feature>
<keyword evidence="9 10" id="KW-0961">Cell wall biogenesis/degradation</keyword>
<dbReference type="InterPro" id="IPR036565">
    <property type="entry name" value="Mur-like_cat_sf"/>
</dbReference>
<evidence type="ECO:0000256" key="6">
    <source>
        <dbReference type="ARBA" id="ARBA00022960"/>
    </source>
</evidence>
<comment type="function">
    <text evidence="10 11">Involved in cell wall formation. Catalyzes the final step in the synthesis of UDP-N-acetylmuramoyl-pentapeptide, the precursor of murein.</text>
</comment>
<keyword evidence="8 10" id="KW-0131">Cell cycle</keyword>
<dbReference type="AlphaFoldDB" id="A0A1M6H1T1"/>
<dbReference type="InterPro" id="IPR013221">
    <property type="entry name" value="Mur_ligase_cen"/>
</dbReference>
<evidence type="ECO:0000256" key="8">
    <source>
        <dbReference type="ARBA" id="ARBA00023306"/>
    </source>
</evidence>
<dbReference type="GO" id="GO:0008766">
    <property type="term" value="F:UDP-N-acetylmuramoylalanyl-D-glutamyl-2,6-diaminopimelate-D-alanyl-D-alanine ligase activity"/>
    <property type="evidence" value="ECO:0007669"/>
    <property type="project" value="RHEA"/>
</dbReference>
<evidence type="ECO:0000313" key="15">
    <source>
        <dbReference type="EMBL" id="SHJ16168.1"/>
    </source>
</evidence>
<dbReference type="GO" id="GO:0005524">
    <property type="term" value="F:ATP binding"/>
    <property type="evidence" value="ECO:0007669"/>
    <property type="project" value="UniProtKB-UniRule"/>
</dbReference>
<dbReference type="GO" id="GO:0008360">
    <property type="term" value="P:regulation of cell shape"/>
    <property type="evidence" value="ECO:0007669"/>
    <property type="project" value="UniProtKB-KW"/>
</dbReference>
<comment type="pathway">
    <text evidence="10 11">Cell wall biogenesis; peptidoglycan biosynthesis.</text>
</comment>
<dbReference type="Gene3D" id="3.90.190.20">
    <property type="entry name" value="Mur ligase, C-terminal domain"/>
    <property type="match status" value="1"/>
</dbReference>
<dbReference type="Gene3D" id="3.40.1390.10">
    <property type="entry name" value="MurE/MurF, N-terminal domain"/>
    <property type="match status" value="1"/>
</dbReference>
<keyword evidence="4 10" id="KW-0547">Nucleotide-binding</keyword>
<evidence type="ECO:0000256" key="4">
    <source>
        <dbReference type="ARBA" id="ARBA00022741"/>
    </source>
</evidence>
<keyword evidence="3 10" id="KW-0132">Cell division</keyword>
<keyword evidence="5 10" id="KW-0067">ATP-binding</keyword>
<evidence type="ECO:0000313" key="16">
    <source>
        <dbReference type="Proteomes" id="UP000184432"/>
    </source>
</evidence>
<dbReference type="GO" id="GO:0071555">
    <property type="term" value="P:cell wall organization"/>
    <property type="evidence" value="ECO:0007669"/>
    <property type="project" value="UniProtKB-KW"/>
</dbReference>
<dbReference type="InterPro" id="IPR036615">
    <property type="entry name" value="Mur_ligase_C_dom_sf"/>
</dbReference>
<keyword evidence="6 10" id="KW-0133">Cell shape</keyword>
<dbReference type="Pfam" id="PF01225">
    <property type="entry name" value="Mur_ligase"/>
    <property type="match status" value="1"/>
</dbReference>
<keyword evidence="7 10" id="KW-0573">Peptidoglycan synthesis</keyword>
<organism evidence="15 16">
    <name type="scientific">Aquimarina spongiae</name>
    <dbReference type="NCBI Taxonomy" id="570521"/>
    <lineage>
        <taxon>Bacteria</taxon>
        <taxon>Pseudomonadati</taxon>
        <taxon>Bacteroidota</taxon>
        <taxon>Flavobacteriia</taxon>
        <taxon>Flavobacteriales</taxon>
        <taxon>Flavobacteriaceae</taxon>
        <taxon>Aquimarina</taxon>
    </lineage>
</organism>
<dbReference type="UniPathway" id="UPA00219"/>
<evidence type="ECO:0000256" key="10">
    <source>
        <dbReference type="HAMAP-Rule" id="MF_02019"/>
    </source>
</evidence>
<dbReference type="EC" id="6.3.2.10" evidence="10 11"/>
<dbReference type="GO" id="GO:0051301">
    <property type="term" value="P:cell division"/>
    <property type="evidence" value="ECO:0007669"/>
    <property type="project" value="UniProtKB-KW"/>
</dbReference>
<dbReference type="PANTHER" id="PTHR43024">
    <property type="entry name" value="UDP-N-ACETYLMURAMOYL-TRIPEPTIDE--D-ALANYL-D-ALANINE LIGASE"/>
    <property type="match status" value="1"/>
</dbReference>
<evidence type="ECO:0000256" key="5">
    <source>
        <dbReference type="ARBA" id="ARBA00022840"/>
    </source>
</evidence>
<evidence type="ECO:0000259" key="14">
    <source>
        <dbReference type="Pfam" id="PF08245"/>
    </source>
</evidence>
<comment type="subcellular location">
    <subcellularLocation>
        <location evidence="10 11">Cytoplasm</location>
    </subcellularLocation>
</comment>
<dbReference type="STRING" id="570521.SAMN04488508_10623"/>
<dbReference type="InterPro" id="IPR035911">
    <property type="entry name" value="MurE/MurF_N"/>
</dbReference>
<dbReference type="InterPro" id="IPR051046">
    <property type="entry name" value="MurCDEF_CellWall_CoF430Synth"/>
</dbReference>
<dbReference type="Pfam" id="PF08245">
    <property type="entry name" value="Mur_ligase_M"/>
    <property type="match status" value="1"/>
</dbReference>
<keyword evidence="16" id="KW-1185">Reference proteome</keyword>
<dbReference type="InterPro" id="IPR005863">
    <property type="entry name" value="UDP-N-AcMur_synth"/>
</dbReference>
<feature type="domain" description="Mur ligase C-terminal" evidence="13">
    <location>
        <begin position="298"/>
        <end position="414"/>
    </location>
</feature>
<dbReference type="GO" id="GO:0009252">
    <property type="term" value="P:peptidoglycan biosynthetic process"/>
    <property type="evidence" value="ECO:0007669"/>
    <property type="project" value="UniProtKB-UniRule"/>
</dbReference>
<protein>
    <recommendedName>
        <fullName evidence="10 11">UDP-N-acetylmuramoyl-tripeptide--D-alanyl-D-alanine ligase</fullName>
        <ecNumber evidence="10 11">6.3.2.10</ecNumber>
    </recommendedName>
    <alternativeName>
        <fullName evidence="10">D-alanyl-D-alanine-adding enzyme</fullName>
    </alternativeName>
</protein>
<dbReference type="Proteomes" id="UP000184432">
    <property type="component" value="Unassembled WGS sequence"/>
</dbReference>
<dbReference type="InterPro" id="IPR004101">
    <property type="entry name" value="Mur_ligase_C"/>
</dbReference>
<evidence type="ECO:0000256" key="11">
    <source>
        <dbReference type="RuleBase" id="RU004136"/>
    </source>
</evidence>